<feature type="compositionally biased region" description="Basic and acidic residues" evidence="1">
    <location>
        <begin position="46"/>
        <end position="72"/>
    </location>
</feature>
<accession>A0ABQ6JYC5</accession>
<gene>
    <name evidence="2" type="ORF">GCM10025869_27580</name>
</gene>
<protein>
    <submittedName>
        <fullName evidence="2">Uncharacterized protein</fullName>
    </submittedName>
</protein>
<evidence type="ECO:0000313" key="2">
    <source>
        <dbReference type="EMBL" id="GMA92229.1"/>
    </source>
</evidence>
<organism evidence="2 3">
    <name type="scientific">Homoserinibacter gongjuensis</name>
    <dbReference type="NCBI Taxonomy" id="1162968"/>
    <lineage>
        <taxon>Bacteria</taxon>
        <taxon>Bacillati</taxon>
        <taxon>Actinomycetota</taxon>
        <taxon>Actinomycetes</taxon>
        <taxon>Micrococcales</taxon>
        <taxon>Microbacteriaceae</taxon>
        <taxon>Homoserinibacter</taxon>
    </lineage>
</organism>
<sequence>MPFSLFFRDYWIEVRQFARVERTFLAECAPESTSPDGGGDASGVRMDPRAAPREACRGIHRDPSVARDDPHE</sequence>
<evidence type="ECO:0000313" key="3">
    <source>
        <dbReference type="Proteomes" id="UP001157069"/>
    </source>
</evidence>
<feature type="region of interest" description="Disordered" evidence="1">
    <location>
        <begin position="29"/>
        <end position="72"/>
    </location>
</feature>
<reference evidence="3" key="1">
    <citation type="journal article" date="2019" name="Int. J. Syst. Evol. Microbiol.">
        <title>The Global Catalogue of Microorganisms (GCM) 10K type strain sequencing project: providing services to taxonomists for standard genome sequencing and annotation.</title>
        <authorList>
            <consortium name="The Broad Institute Genomics Platform"/>
            <consortium name="The Broad Institute Genome Sequencing Center for Infectious Disease"/>
            <person name="Wu L."/>
            <person name="Ma J."/>
        </authorList>
    </citation>
    <scope>NUCLEOTIDE SEQUENCE [LARGE SCALE GENOMIC DNA]</scope>
    <source>
        <strain evidence="3">NBRC 108755</strain>
    </source>
</reference>
<proteinExistence type="predicted"/>
<dbReference type="EMBL" id="BSVA01000001">
    <property type="protein sequence ID" value="GMA92229.1"/>
    <property type="molecule type" value="Genomic_DNA"/>
</dbReference>
<comment type="caution">
    <text evidence="2">The sequence shown here is derived from an EMBL/GenBank/DDBJ whole genome shotgun (WGS) entry which is preliminary data.</text>
</comment>
<evidence type="ECO:0000256" key="1">
    <source>
        <dbReference type="SAM" id="MobiDB-lite"/>
    </source>
</evidence>
<name>A0ABQ6JYC5_9MICO</name>
<keyword evidence="3" id="KW-1185">Reference proteome</keyword>
<dbReference type="Proteomes" id="UP001157069">
    <property type="component" value="Unassembled WGS sequence"/>
</dbReference>